<proteinExistence type="predicted"/>
<organism evidence="1 2">
    <name type="scientific">Entomophthora muscae</name>
    <dbReference type="NCBI Taxonomy" id="34485"/>
    <lineage>
        <taxon>Eukaryota</taxon>
        <taxon>Fungi</taxon>
        <taxon>Fungi incertae sedis</taxon>
        <taxon>Zoopagomycota</taxon>
        <taxon>Entomophthoromycotina</taxon>
        <taxon>Entomophthoromycetes</taxon>
        <taxon>Entomophthorales</taxon>
        <taxon>Entomophthoraceae</taxon>
        <taxon>Entomophthora</taxon>
    </lineage>
</organism>
<accession>A0ACC2RY31</accession>
<gene>
    <name evidence="1" type="ORF">DSO57_1008866</name>
</gene>
<dbReference type="Proteomes" id="UP001165960">
    <property type="component" value="Unassembled WGS sequence"/>
</dbReference>
<reference evidence="1" key="1">
    <citation type="submission" date="2022-04" db="EMBL/GenBank/DDBJ databases">
        <title>Genome of the entomopathogenic fungus Entomophthora muscae.</title>
        <authorList>
            <person name="Elya C."/>
            <person name="Lovett B.R."/>
            <person name="Lee E."/>
            <person name="Macias A.M."/>
            <person name="Hajek A.E."/>
            <person name="De Bivort B.L."/>
            <person name="Kasson M.T."/>
            <person name="De Fine Licht H.H."/>
            <person name="Stajich J.E."/>
        </authorList>
    </citation>
    <scope>NUCLEOTIDE SEQUENCE</scope>
    <source>
        <strain evidence="1">Berkeley</strain>
    </source>
</reference>
<protein>
    <submittedName>
        <fullName evidence="1">Uncharacterized protein</fullName>
    </submittedName>
</protein>
<evidence type="ECO:0000313" key="2">
    <source>
        <dbReference type="Proteomes" id="UP001165960"/>
    </source>
</evidence>
<dbReference type="EMBL" id="QTSX02006417">
    <property type="protein sequence ID" value="KAJ9054980.1"/>
    <property type="molecule type" value="Genomic_DNA"/>
</dbReference>
<keyword evidence="2" id="KW-1185">Reference proteome</keyword>
<sequence length="342" mass="40255">MPRMPALSSSPWGQSYHRYLFIIVSLVQGIVVISLEGLIFAYIRNLTPIKEAATNKHLGENTTATSFFNYGQSMLIYLILFMFSQVFQVILSWESIYFQNTLQILGILLFNFMTFVYSIFQYNQLNRLFEVDRDIFLPIIAIVTRCIAVVAGFIGVSQLCLMYLGYKLYQEFGWSIYRIIGSDLQMRRMLLIYHSFLMVLKFDFFFFIGFISQFLFLVAKKDFEYDLTIISVPIILVILWLGVYGVKRENKYLLGLNLIGFFLGALYFCFKIYRLWVLEKYKEFRYFLTLFAFLSLVFLIFSNILGWICLHQFGQGLDRYITSQHVREQEKVNQDPIDLGNE</sequence>
<comment type="caution">
    <text evidence="1">The sequence shown here is derived from an EMBL/GenBank/DDBJ whole genome shotgun (WGS) entry which is preliminary data.</text>
</comment>
<evidence type="ECO:0000313" key="1">
    <source>
        <dbReference type="EMBL" id="KAJ9054980.1"/>
    </source>
</evidence>
<name>A0ACC2RY31_9FUNG</name>